<dbReference type="AlphaFoldDB" id="A0A1M5SW25"/>
<accession>A0A1M5SW25</accession>
<dbReference type="Proteomes" id="UP000184079">
    <property type="component" value="Unassembled WGS sequence"/>
</dbReference>
<protein>
    <submittedName>
        <fullName evidence="1">Uncharacterized protein</fullName>
    </submittedName>
</protein>
<proteinExistence type="predicted"/>
<name>A0A1M5SW25_9BACI</name>
<gene>
    <name evidence="1" type="ORF">SAMN05421807_10724</name>
</gene>
<sequence>MQDSMGITEEEIRRYYVLQQEKKEIEYEMKELKKYFHQALDASVGENQKGEMKRGDYLAQRQIRTSTQYERVCTVSKLEDMQLADFIIIEKRPDTDKLEAAIKLGLVDGEAFADCKHTKVNQAITVKKLR</sequence>
<reference evidence="2" key="1">
    <citation type="submission" date="2016-11" db="EMBL/GenBank/DDBJ databases">
        <authorList>
            <person name="Varghese N."/>
            <person name="Submissions S."/>
        </authorList>
    </citation>
    <scope>NUCLEOTIDE SEQUENCE [LARGE SCALE GENOMIC DNA]</scope>
    <source>
        <strain evidence="2">CGMCC 1.6496</strain>
    </source>
</reference>
<keyword evidence="2" id="KW-1185">Reference proteome</keyword>
<evidence type="ECO:0000313" key="1">
    <source>
        <dbReference type="EMBL" id="SHH42706.1"/>
    </source>
</evidence>
<organism evidence="1 2">
    <name type="scientific">Virgibacillus chiguensis</name>
    <dbReference type="NCBI Taxonomy" id="411959"/>
    <lineage>
        <taxon>Bacteria</taxon>
        <taxon>Bacillati</taxon>
        <taxon>Bacillota</taxon>
        <taxon>Bacilli</taxon>
        <taxon>Bacillales</taxon>
        <taxon>Bacillaceae</taxon>
        <taxon>Virgibacillus</taxon>
    </lineage>
</organism>
<dbReference type="OrthoDB" id="2704409at2"/>
<dbReference type="EMBL" id="FQXD01000007">
    <property type="protein sequence ID" value="SHH42706.1"/>
    <property type="molecule type" value="Genomic_DNA"/>
</dbReference>
<dbReference type="RefSeq" id="WP_073007939.1">
    <property type="nucleotide sequence ID" value="NZ_FQXD01000007.1"/>
</dbReference>
<evidence type="ECO:0000313" key="2">
    <source>
        <dbReference type="Proteomes" id="UP000184079"/>
    </source>
</evidence>